<dbReference type="OrthoDB" id="980760at2"/>
<dbReference type="STRING" id="643867.Ftrac_1651"/>
<dbReference type="HOGENOM" id="CLU_1842744_0_0_10"/>
<protein>
    <submittedName>
        <fullName evidence="1">Uncharacterized protein</fullName>
    </submittedName>
</protein>
<name>E4TQT9_MARTH</name>
<accession>E4TQT9</accession>
<dbReference type="AlphaFoldDB" id="E4TQT9"/>
<organism evidence="1 2">
    <name type="scientific">Marivirga tractuosa (strain ATCC 23168 / DSM 4126 / NBRC 15989 / NCIMB 1408 / VKM B-1430 / H-43)</name>
    <name type="common">Microscilla tractuosa</name>
    <name type="synonym">Flexibacter tractuosus</name>
    <dbReference type="NCBI Taxonomy" id="643867"/>
    <lineage>
        <taxon>Bacteria</taxon>
        <taxon>Pseudomonadati</taxon>
        <taxon>Bacteroidota</taxon>
        <taxon>Cytophagia</taxon>
        <taxon>Cytophagales</taxon>
        <taxon>Marivirgaceae</taxon>
        <taxon>Marivirga</taxon>
    </lineage>
</organism>
<dbReference type="KEGG" id="mtt:Ftrac_1651"/>
<evidence type="ECO:0000313" key="2">
    <source>
        <dbReference type="Proteomes" id="UP000008720"/>
    </source>
</evidence>
<dbReference type="Proteomes" id="UP000008720">
    <property type="component" value="Chromosome"/>
</dbReference>
<gene>
    <name evidence="1" type="ordered locus">Ftrac_1651</name>
</gene>
<reference evidence="1 2" key="1">
    <citation type="journal article" date="2011" name="Stand. Genomic Sci.">
        <title>Complete genome sequence of Marivirga tractuosa type strain (H-43).</title>
        <authorList>
            <person name="Pagani I."/>
            <person name="Chertkov O."/>
            <person name="Lapidus A."/>
            <person name="Lucas S."/>
            <person name="Del Rio T.G."/>
            <person name="Tice H."/>
            <person name="Copeland A."/>
            <person name="Cheng J.F."/>
            <person name="Nolan M."/>
            <person name="Saunders E."/>
            <person name="Pitluck S."/>
            <person name="Held B."/>
            <person name="Goodwin L."/>
            <person name="Liolios K."/>
            <person name="Ovchinikova G."/>
            <person name="Ivanova N."/>
            <person name="Mavromatis K."/>
            <person name="Pati A."/>
            <person name="Chen A."/>
            <person name="Palaniappan K."/>
            <person name="Land M."/>
            <person name="Hauser L."/>
            <person name="Jeffries C.D."/>
            <person name="Detter J.C."/>
            <person name="Han C."/>
            <person name="Tapia R."/>
            <person name="Ngatchou-Djao O.D."/>
            <person name="Rohde M."/>
            <person name="Goker M."/>
            <person name="Spring S."/>
            <person name="Sikorski J."/>
            <person name="Woyke T."/>
            <person name="Bristow J."/>
            <person name="Eisen J.A."/>
            <person name="Markowitz V."/>
            <person name="Hugenholtz P."/>
            <person name="Klenk H.P."/>
            <person name="Kyrpides N.C."/>
        </authorList>
    </citation>
    <scope>NUCLEOTIDE SEQUENCE [LARGE SCALE GENOMIC DNA]</scope>
    <source>
        <strain evidence="2">ATCC 23168 / DSM 4126 / NBRC 15989 / NCIMB 1408 / VKM B-1430 / H-43</strain>
    </source>
</reference>
<proteinExistence type="predicted"/>
<keyword evidence="2" id="KW-1185">Reference proteome</keyword>
<dbReference type="EMBL" id="CP002349">
    <property type="protein sequence ID" value="ADR21639.1"/>
    <property type="molecule type" value="Genomic_DNA"/>
</dbReference>
<dbReference type="RefSeq" id="WP_013453786.1">
    <property type="nucleotide sequence ID" value="NC_014759.1"/>
</dbReference>
<evidence type="ECO:0000313" key="1">
    <source>
        <dbReference type="EMBL" id="ADR21639.1"/>
    </source>
</evidence>
<sequence>MEKEIDNIVKLLDEEYAEVNYSPEMQLAWIKWKGNVSVEQYRNAFETIYKYAVAGNLVKRFYSDTREQGVVGPENRKWFEKEMLPKAIDQGLEKAGVVSDANVFKRYYLNMILKSVNKFNMPFKICGSDEDVIAFLMED</sequence>